<feature type="non-terminal residue" evidence="1">
    <location>
        <position position="54"/>
    </location>
</feature>
<proteinExistence type="predicted"/>
<gene>
    <name evidence="1" type="ORF">S01H1_22810</name>
</gene>
<comment type="caution">
    <text evidence="1">The sequence shown here is derived from an EMBL/GenBank/DDBJ whole genome shotgun (WGS) entry which is preliminary data.</text>
</comment>
<accession>X0TY39</accession>
<name>X0TY39_9ZZZZ</name>
<sequence>MLEFPDDRLFENPSWKNLADWKNILGPHYEPASRVLGVTPNPRLITRDFATKTN</sequence>
<evidence type="ECO:0000313" key="1">
    <source>
        <dbReference type="EMBL" id="GAF92056.1"/>
    </source>
</evidence>
<reference evidence="1" key="1">
    <citation type="journal article" date="2014" name="Front. Microbiol.">
        <title>High frequency of phylogenetically diverse reductive dehalogenase-homologous genes in deep subseafloor sedimentary metagenomes.</title>
        <authorList>
            <person name="Kawai M."/>
            <person name="Futagami T."/>
            <person name="Toyoda A."/>
            <person name="Takaki Y."/>
            <person name="Nishi S."/>
            <person name="Hori S."/>
            <person name="Arai W."/>
            <person name="Tsubouchi T."/>
            <person name="Morono Y."/>
            <person name="Uchiyama I."/>
            <person name="Ito T."/>
            <person name="Fujiyama A."/>
            <person name="Inagaki F."/>
            <person name="Takami H."/>
        </authorList>
    </citation>
    <scope>NUCLEOTIDE SEQUENCE</scope>
    <source>
        <strain evidence="1">Expedition CK06-06</strain>
    </source>
</reference>
<organism evidence="1">
    <name type="scientific">marine sediment metagenome</name>
    <dbReference type="NCBI Taxonomy" id="412755"/>
    <lineage>
        <taxon>unclassified sequences</taxon>
        <taxon>metagenomes</taxon>
        <taxon>ecological metagenomes</taxon>
    </lineage>
</organism>
<protein>
    <submittedName>
        <fullName evidence="1">Uncharacterized protein</fullName>
    </submittedName>
</protein>
<dbReference type="EMBL" id="BARS01012968">
    <property type="protein sequence ID" value="GAF92056.1"/>
    <property type="molecule type" value="Genomic_DNA"/>
</dbReference>
<dbReference type="AlphaFoldDB" id="X0TY39"/>